<feature type="domain" description="Glycosyltransferase 2-like" evidence="2">
    <location>
        <begin position="36"/>
        <end position="133"/>
    </location>
</feature>
<dbReference type="InterPro" id="IPR001173">
    <property type="entry name" value="Glyco_trans_2-like"/>
</dbReference>
<dbReference type="OrthoDB" id="9806525at2"/>
<keyword evidence="3" id="KW-0808">Transferase</keyword>
<dbReference type="PANTHER" id="PTHR43646">
    <property type="entry name" value="GLYCOSYLTRANSFERASE"/>
    <property type="match status" value="1"/>
</dbReference>
<name>A0A4R6BZQ0_9STAP</name>
<keyword evidence="1" id="KW-1133">Transmembrane helix</keyword>
<keyword evidence="4" id="KW-1185">Reference proteome</keyword>
<evidence type="ECO:0000313" key="4">
    <source>
        <dbReference type="Proteomes" id="UP000294843"/>
    </source>
</evidence>
<reference evidence="3 4" key="1">
    <citation type="submission" date="2019-01" db="EMBL/GenBank/DDBJ databases">
        <title>Draft genome sequences of the type strains of six Macrococcus species.</title>
        <authorList>
            <person name="Mazhar S."/>
            <person name="Altermann E."/>
            <person name="Hill C."/>
            <person name="Mcauliffe O."/>
        </authorList>
    </citation>
    <scope>NUCLEOTIDE SEQUENCE [LARGE SCALE GENOMIC DNA]</scope>
    <source>
        <strain evidence="3 4">ATCC 51825</strain>
    </source>
</reference>
<dbReference type="SUPFAM" id="SSF53448">
    <property type="entry name" value="Nucleotide-diphospho-sugar transferases"/>
    <property type="match status" value="1"/>
</dbReference>
<evidence type="ECO:0000259" key="2">
    <source>
        <dbReference type="Pfam" id="PF00535"/>
    </source>
</evidence>
<sequence length="350" mass="38796">MMIAGLLVLLTMCAGSFVFYKKPYVKSGPSEAGSVTVIIPARNEAHNLPHLLTSLKQQDLPHQCLVIDDGSTDETAAIARQLGATVLTPPKRTDWQGKSAACYFGAEHAQSDYLLFLDADVILNHSQSLRNLLTCYNGGLMTVQPYHITKKPYEELSVWFNILTVVGQNSFSAVSSSTPAAFGPVVLTSSAHYFETGGHYGARGQLIEGFGLAAQFAQHQLPVTALLGKGTISFRMYSHFQAMTKGWAKHFASGAAATKPWIMLLIILWMLGSLLSLSLLILSPEPFSIMMYILYSLHFYILSRRVGRFSLVTALFSSLAFIYFLYVFTQSFIHTFIFKKVEWKGRNLKL</sequence>
<proteinExistence type="predicted"/>
<dbReference type="EMBL" id="SCWF01000005">
    <property type="protein sequence ID" value="TDM14199.1"/>
    <property type="molecule type" value="Genomic_DNA"/>
</dbReference>
<dbReference type="Pfam" id="PF00535">
    <property type="entry name" value="Glycos_transf_2"/>
    <property type="match status" value="1"/>
</dbReference>
<protein>
    <submittedName>
        <fullName evidence="3">Glycosyltransferase family 2 protein</fullName>
    </submittedName>
</protein>
<dbReference type="GO" id="GO:0016740">
    <property type="term" value="F:transferase activity"/>
    <property type="evidence" value="ECO:0007669"/>
    <property type="project" value="UniProtKB-KW"/>
</dbReference>
<dbReference type="PANTHER" id="PTHR43646:SF3">
    <property type="entry name" value="SLR1566 PROTEIN"/>
    <property type="match status" value="1"/>
</dbReference>
<evidence type="ECO:0000313" key="3">
    <source>
        <dbReference type="EMBL" id="TDM14199.1"/>
    </source>
</evidence>
<dbReference type="AlphaFoldDB" id="A0A4R6BZQ0"/>
<dbReference type="Proteomes" id="UP000294843">
    <property type="component" value="Unassembled WGS sequence"/>
</dbReference>
<dbReference type="Gene3D" id="3.90.550.10">
    <property type="entry name" value="Spore Coat Polysaccharide Biosynthesis Protein SpsA, Chain A"/>
    <property type="match status" value="1"/>
</dbReference>
<keyword evidence="1" id="KW-0472">Membrane</keyword>
<dbReference type="RefSeq" id="WP_133451739.1">
    <property type="nucleotide sequence ID" value="NZ_SCWF01000005.1"/>
</dbReference>
<feature type="transmembrane region" description="Helical" evidence="1">
    <location>
        <begin position="309"/>
        <end position="329"/>
    </location>
</feature>
<organism evidence="3 4">
    <name type="scientific">Macrococcus bovicus</name>
    <dbReference type="NCBI Taxonomy" id="69968"/>
    <lineage>
        <taxon>Bacteria</taxon>
        <taxon>Bacillati</taxon>
        <taxon>Bacillota</taxon>
        <taxon>Bacilli</taxon>
        <taxon>Bacillales</taxon>
        <taxon>Staphylococcaceae</taxon>
        <taxon>Macrococcus</taxon>
    </lineage>
</organism>
<comment type="caution">
    <text evidence="3">The sequence shown here is derived from an EMBL/GenBank/DDBJ whole genome shotgun (WGS) entry which is preliminary data.</text>
</comment>
<evidence type="ECO:0000256" key="1">
    <source>
        <dbReference type="SAM" id="Phobius"/>
    </source>
</evidence>
<dbReference type="InterPro" id="IPR029044">
    <property type="entry name" value="Nucleotide-diphossugar_trans"/>
</dbReference>
<keyword evidence="1" id="KW-0812">Transmembrane</keyword>
<feature type="transmembrane region" description="Helical" evidence="1">
    <location>
        <begin position="261"/>
        <end position="282"/>
    </location>
</feature>
<gene>
    <name evidence="3" type="ORF">ERX55_06400</name>
</gene>
<dbReference type="CDD" id="cd00761">
    <property type="entry name" value="Glyco_tranf_GTA_type"/>
    <property type="match status" value="1"/>
</dbReference>
<accession>A0A4R6BZQ0</accession>